<dbReference type="Gene3D" id="1.25.10.10">
    <property type="entry name" value="Leucine-rich Repeat Variant"/>
    <property type="match status" value="1"/>
</dbReference>
<dbReference type="GO" id="GO:0005635">
    <property type="term" value="C:nuclear envelope"/>
    <property type="evidence" value="ECO:0007669"/>
    <property type="project" value="TreeGrafter"/>
</dbReference>
<evidence type="ECO:0000256" key="3">
    <source>
        <dbReference type="ARBA" id="ARBA00008669"/>
    </source>
</evidence>
<dbReference type="GO" id="GO:0006611">
    <property type="term" value="P:protein export from nucleus"/>
    <property type="evidence" value="ECO:0007669"/>
    <property type="project" value="TreeGrafter"/>
</dbReference>
<keyword evidence="7" id="KW-0653">Protein transport</keyword>
<evidence type="ECO:0000256" key="12">
    <source>
        <dbReference type="ARBA" id="ARBA00063365"/>
    </source>
</evidence>
<dbReference type="PANTHER" id="PTHR10997:SF8">
    <property type="entry name" value="EXPORTIN-2"/>
    <property type="match status" value="1"/>
</dbReference>
<keyword evidence="5" id="KW-0813">Transport</keyword>
<dbReference type="PANTHER" id="PTHR10997">
    <property type="entry name" value="IMPORTIN-7, 8, 11"/>
    <property type="match status" value="1"/>
</dbReference>
<dbReference type="InterPro" id="IPR001494">
    <property type="entry name" value="Importin-beta_N"/>
</dbReference>
<accession>A0AA40LMR3</accession>
<evidence type="ECO:0000313" key="15">
    <source>
        <dbReference type="Proteomes" id="UP001177744"/>
    </source>
</evidence>
<dbReference type="GO" id="GO:0006606">
    <property type="term" value="P:protein import into nucleus"/>
    <property type="evidence" value="ECO:0007669"/>
    <property type="project" value="TreeGrafter"/>
</dbReference>
<dbReference type="AlphaFoldDB" id="A0AA40LMR3"/>
<comment type="caution">
    <text evidence="14">The sequence shown here is derived from an EMBL/GenBank/DDBJ whole genome shotgun (WGS) entry which is preliminary data.</text>
</comment>
<evidence type="ECO:0000259" key="13">
    <source>
        <dbReference type="PROSITE" id="PS50166"/>
    </source>
</evidence>
<name>A0AA40LMR3_CNENI</name>
<dbReference type="InterPro" id="IPR011989">
    <property type="entry name" value="ARM-like"/>
</dbReference>
<dbReference type="FunFam" id="1.25.10.10:FF:000057">
    <property type="entry name" value="Exportin-2 isoform 1"/>
    <property type="match status" value="1"/>
</dbReference>
<comment type="subunit">
    <text evidence="12">Found in a complex with CSE1L/XPO2, Ran and KPNA2. Binds with high affinity to importin-alpha only in the presence of RanGTP. The complex is dissociated by the combined action of RanBP1 and RanGAP1. Interacts with CFTR.</text>
</comment>
<evidence type="ECO:0000256" key="6">
    <source>
        <dbReference type="ARBA" id="ARBA00022490"/>
    </source>
</evidence>
<dbReference type="Pfam" id="PF08506">
    <property type="entry name" value="Cse1"/>
    <property type="match status" value="1"/>
</dbReference>
<evidence type="ECO:0000256" key="4">
    <source>
        <dbReference type="ARBA" id="ARBA00018945"/>
    </source>
</evidence>
<dbReference type="Pfam" id="PF03378">
    <property type="entry name" value="CAS_CSE1"/>
    <property type="match status" value="2"/>
</dbReference>
<evidence type="ECO:0000256" key="8">
    <source>
        <dbReference type="ARBA" id="ARBA00023242"/>
    </source>
</evidence>
<evidence type="ECO:0000256" key="10">
    <source>
        <dbReference type="ARBA" id="ARBA00032265"/>
    </source>
</evidence>
<keyword evidence="15" id="KW-1185">Reference proteome</keyword>
<evidence type="ECO:0000313" key="14">
    <source>
        <dbReference type="EMBL" id="KAK1337198.1"/>
    </source>
</evidence>
<feature type="domain" description="Importin N-terminal" evidence="13">
    <location>
        <begin position="32"/>
        <end position="105"/>
    </location>
</feature>
<proteinExistence type="inferred from homology"/>
<evidence type="ECO:0000256" key="5">
    <source>
        <dbReference type="ARBA" id="ARBA00022448"/>
    </source>
</evidence>
<reference evidence="14" key="1">
    <citation type="submission" date="2023-06" db="EMBL/GenBank/DDBJ databases">
        <title>Reference genome for the Northern bat (Eptesicus nilssonii), a most northern bat species.</title>
        <authorList>
            <person name="Laine V.N."/>
            <person name="Pulliainen A.T."/>
            <person name="Lilley T.M."/>
        </authorList>
    </citation>
    <scope>NUCLEOTIDE SEQUENCE</scope>
    <source>
        <strain evidence="14">BLF_Eptnil</strain>
        <tissue evidence="14">Kidney</tissue>
    </source>
</reference>
<dbReference type="PROSITE" id="PS50166">
    <property type="entry name" value="IMPORTIN_B_NT"/>
    <property type="match status" value="1"/>
</dbReference>
<organism evidence="14 15">
    <name type="scientific">Cnephaeus nilssonii</name>
    <name type="common">Northern bat</name>
    <name type="synonym">Eptesicus nilssonii</name>
    <dbReference type="NCBI Taxonomy" id="3371016"/>
    <lineage>
        <taxon>Eukaryota</taxon>
        <taxon>Metazoa</taxon>
        <taxon>Chordata</taxon>
        <taxon>Craniata</taxon>
        <taxon>Vertebrata</taxon>
        <taxon>Euteleostomi</taxon>
        <taxon>Mammalia</taxon>
        <taxon>Eutheria</taxon>
        <taxon>Laurasiatheria</taxon>
        <taxon>Chiroptera</taxon>
        <taxon>Yangochiroptera</taxon>
        <taxon>Vespertilionidae</taxon>
        <taxon>Cnephaeus</taxon>
    </lineage>
</organism>
<dbReference type="Proteomes" id="UP001177744">
    <property type="component" value="Unassembled WGS sequence"/>
</dbReference>
<keyword evidence="8" id="KW-0539">Nucleus</keyword>
<dbReference type="InterPro" id="IPR013713">
    <property type="entry name" value="XPO2_central"/>
</dbReference>
<evidence type="ECO:0000256" key="2">
    <source>
        <dbReference type="ARBA" id="ARBA00004496"/>
    </source>
</evidence>
<dbReference type="SUPFAM" id="SSF48371">
    <property type="entry name" value="ARM repeat"/>
    <property type="match status" value="1"/>
</dbReference>
<comment type="subcellular location">
    <subcellularLocation>
        <location evidence="2">Cytoplasm</location>
    </subcellularLocation>
    <subcellularLocation>
        <location evidence="1">Nucleus</location>
    </subcellularLocation>
</comment>
<evidence type="ECO:0000256" key="11">
    <source>
        <dbReference type="ARBA" id="ARBA00053595"/>
    </source>
</evidence>
<dbReference type="Pfam" id="PF03810">
    <property type="entry name" value="IBN_N"/>
    <property type="match status" value="1"/>
</dbReference>
<dbReference type="SMART" id="SM00913">
    <property type="entry name" value="IBN_N"/>
    <property type="match status" value="1"/>
</dbReference>
<dbReference type="EMBL" id="JAULJE010000011">
    <property type="protein sequence ID" value="KAK1337198.1"/>
    <property type="molecule type" value="Genomic_DNA"/>
</dbReference>
<evidence type="ECO:0000256" key="1">
    <source>
        <dbReference type="ARBA" id="ARBA00004123"/>
    </source>
</evidence>
<dbReference type="InterPro" id="IPR016024">
    <property type="entry name" value="ARM-type_fold"/>
</dbReference>
<gene>
    <name evidence="14" type="ORF">QTO34_001821</name>
</gene>
<dbReference type="InterPro" id="IPR005043">
    <property type="entry name" value="XPO2_C"/>
</dbReference>
<dbReference type="GO" id="GO:0031267">
    <property type="term" value="F:small GTPase binding"/>
    <property type="evidence" value="ECO:0007669"/>
    <property type="project" value="InterPro"/>
</dbReference>
<protein>
    <recommendedName>
        <fullName evidence="4">Exportin-2</fullName>
    </recommendedName>
    <alternativeName>
        <fullName evidence="10">Chromosome segregation 1-like protein</fullName>
    </alternativeName>
    <alternativeName>
        <fullName evidence="9">Importin-alpha re-exporter</fullName>
    </alternativeName>
</protein>
<evidence type="ECO:0000256" key="7">
    <source>
        <dbReference type="ARBA" id="ARBA00022927"/>
    </source>
</evidence>
<comment type="similarity">
    <text evidence="3">Belongs to the XPO2/CSE1 family.</text>
</comment>
<dbReference type="GO" id="GO:0005829">
    <property type="term" value="C:cytosol"/>
    <property type="evidence" value="ECO:0007669"/>
    <property type="project" value="TreeGrafter"/>
</dbReference>
<comment type="function">
    <text evidence="11">Export receptor for importin-alpha. Mediates importin-alpha re-export from the nucleus to the cytoplasm after import substrates (cargos) have been released into the nucleoplasm. In the nucleus binds cooperatively to importin-alpha and to the GTPase Ran in its active GTP-bound form. Docking of this trimeric complex to the nuclear pore complex (NPC) is mediated through binding to nucleoporins. Upon transit of a nuclear export complex into the cytoplasm, disassembling of the complex and hydrolysis of Ran-GTP to Ran-GDP (induced by RANBP1 and RANGAP1, respectively) cause release of the importin-alpha from the export receptor. CSE1L/XPO2 then return to the nuclear compartment and mediate another round of transport. The directionality of nuclear export is thought to be conferred by an asymmetric distribution of the GTP- and GDP-bound forms of Ran between the cytoplasm and nucleus.</text>
</comment>
<sequence length="1019" mass="115689">FIAMELSDANLQTLTEYLKKTLDPDPAIRRPAEKFLESVEGNQNYPLLLLTLLEKSQDNVIKVCASVTFKNYIKRNWRIVEDEPNKICETDRVAIKANIVHLMLSSPEQIQKQLSDAISIIGREDFPQKWPDLLTEMVNRFQSGDFHVINGVLRTAHSLFKRYRHEFKSNELWTEIKLVLDAFALPLTNLFKATIELCSTHANDASALRILFSSLILISKLFYSLNFQDLPEFFEDNMETWMNNFHTLLTLDNKLLQTDDEEEAGLLELLKSQICDNAALYAQKYDEEFQRYLPRFVTAIWNLLVTTGQEVKYDLLVSNAIQFLASVCERPHYKNLFEDQNTLTSICEKVIVPNMEFRAADEEAFEDNSEEYIRRDLEGSDIDTRRRAACDLVRGLCKFFEGPVTGIFSGYVNSMLQEYAKNPSVNWKHKDAAIYLVTSLASKAQTQKHGITQANELVNLTEFFVNHILPDLKSANVNEFPVLKADGIKYIMIFRNQVPKEQLLISVPLLINYLQAESIVVHTYAAHALERLFTMRGPNHATLFTAAEIAPFVEILLTNLFKALTLPGSSENEYIMKAIMRSFSLLQEAIIPYIPTLITQLTQKLLAVSKNPSKPHFNHYMFEAICLSIRITCKANPAAVVNFEEALFLVFTEILQNDVQEFIPYVFQVMSLLLETHKNDIPSSYMALFPHLLQPVLWERTGNIPALVRLLQAFLERGSNTIANAAADKIPGLLGVFQKLIASKANDHQGFYLLNSIIEHMPPESVDQYRKQIFILLFQRLQNSKTQSLSRVSFLVFINLYCIKYGALALQEIFDGIQPKMFGMVLEKIIIPEIQKVSGNVEKKICAVGITKLLTECPPMMDTEYTKLWQVLHPQVLGNYSFLSCDCKIGQAYFLEGQENLVLILASPLATIKTPLLQSLIGLFELPEDDSIPDEEHFIDIEDTPGYQTAFSQLAFAGKKEHDPVGQMVTNPKIHLAQSLHKLSTACPGRVPSMVSTSLNAEALQYLQGYLQAASVTLL</sequence>
<keyword evidence="6" id="KW-0963">Cytoplasm</keyword>
<feature type="non-terminal residue" evidence="14">
    <location>
        <position position="1"/>
    </location>
</feature>
<evidence type="ECO:0000256" key="9">
    <source>
        <dbReference type="ARBA" id="ARBA00030693"/>
    </source>
</evidence>
<dbReference type="GO" id="GO:0005049">
    <property type="term" value="F:nuclear export signal receptor activity"/>
    <property type="evidence" value="ECO:0007669"/>
    <property type="project" value="TreeGrafter"/>
</dbReference>